<dbReference type="EMBL" id="JAYMYJ010000145">
    <property type="protein sequence ID" value="MEB4592979.1"/>
    <property type="molecule type" value="Genomic_DNA"/>
</dbReference>
<evidence type="ECO:0000259" key="1">
    <source>
        <dbReference type="Pfam" id="PF01850"/>
    </source>
</evidence>
<dbReference type="CDD" id="cd18692">
    <property type="entry name" value="PIN_VapC-like"/>
    <property type="match status" value="1"/>
</dbReference>
<gene>
    <name evidence="2" type="ORF">VSS37_18510</name>
</gene>
<accession>A0ABU6D1N2</accession>
<name>A0ABU6D1N2_9GAMM</name>
<dbReference type="Gene3D" id="3.40.50.1010">
    <property type="entry name" value="5'-nuclease"/>
    <property type="match status" value="1"/>
</dbReference>
<comment type="caution">
    <text evidence="2">The sequence shown here is derived from an EMBL/GenBank/DDBJ whole genome shotgun (WGS) entry which is preliminary data.</text>
</comment>
<organism evidence="2 3">
    <name type="scientific">Candidatus Thiothrix phosphatis</name>
    <dbReference type="NCBI Taxonomy" id="3112415"/>
    <lineage>
        <taxon>Bacteria</taxon>
        <taxon>Pseudomonadati</taxon>
        <taxon>Pseudomonadota</taxon>
        <taxon>Gammaproteobacteria</taxon>
        <taxon>Thiotrichales</taxon>
        <taxon>Thiotrichaceae</taxon>
        <taxon>Thiothrix</taxon>
    </lineage>
</organism>
<feature type="domain" description="PIN" evidence="1">
    <location>
        <begin position="5"/>
        <end position="88"/>
    </location>
</feature>
<evidence type="ECO:0000313" key="3">
    <source>
        <dbReference type="Proteomes" id="UP001308005"/>
    </source>
</evidence>
<keyword evidence="3" id="KW-1185">Reference proteome</keyword>
<dbReference type="InterPro" id="IPR029060">
    <property type="entry name" value="PIN-like_dom_sf"/>
</dbReference>
<evidence type="ECO:0000313" key="2">
    <source>
        <dbReference type="EMBL" id="MEB4592979.1"/>
    </source>
</evidence>
<proteinExistence type="predicted"/>
<reference evidence="2 3" key="2">
    <citation type="submission" date="2024-01" db="EMBL/GenBank/DDBJ databases">
        <authorList>
            <person name="Xie X."/>
        </authorList>
    </citation>
    <scope>NUCLEOTIDE SEQUENCE [LARGE SCALE GENOMIC DNA]</scope>
    <source>
        <strain evidence="2">SCUT-1</strain>
    </source>
</reference>
<reference evidence="3" key="1">
    <citation type="submission" date="2023-07" db="EMBL/GenBank/DDBJ databases">
        <title>The carbon used by Thiothrix.</title>
        <authorList>
            <person name="Chen L."/>
        </authorList>
    </citation>
    <scope>NUCLEOTIDE SEQUENCE [LARGE SCALE GENOMIC DNA]</scope>
</reference>
<sequence>MVADGDVCSSVQVTNEISVNLIRKAGKDHAYIQTFLADFMASYPVLAQEPEDLLTAAGLRLDYRLSYWDSLIVASALRAGCGVLYSEDMQHHLNIRGRLLVVNPFKPST</sequence>
<protein>
    <submittedName>
        <fullName evidence="2">PIN domain-containing protein</fullName>
    </submittedName>
</protein>
<dbReference type="Proteomes" id="UP001308005">
    <property type="component" value="Unassembled WGS sequence"/>
</dbReference>
<dbReference type="Pfam" id="PF01850">
    <property type="entry name" value="PIN"/>
    <property type="match status" value="1"/>
</dbReference>
<dbReference type="RefSeq" id="WP_324697570.1">
    <property type="nucleotide sequence ID" value="NZ_JAYMYJ010000145.1"/>
</dbReference>
<dbReference type="SUPFAM" id="SSF88723">
    <property type="entry name" value="PIN domain-like"/>
    <property type="match status" value="1"/>
</dbReference>
<dbReference type="InterPro" id="IPR002716">
    <property type="entry name" value="PIN_dom"/>
</dbReference>